<dbReference type="Gene3D" id="2.40.30.10">
    <property type="entry name" value="Translation factors"/>
    <property type="match status" value="1"/>
</dbReference>
<dbReference type="InterPro" id="IPR006297">
    <property type="entry name" value="EF-4"/>
</dbReference>
<dbReference type="PROSITE" id="PS00301">
    <property type="entry name" value="G_TR_1"/>
    <property type="match status" value="1"/>
</dbReference>
<dbReference type="InterPro" id="IPR031157">
    <property type="entry name" value="G_TR_CS"/>
</dbReference>
<dbReference type="SUPFAM" id="SSF52540">
    <property type="entry name" value="P-loop containing nucleoside triphosphate hydrolases"/>
    <property type="match status" value="1"/>
</dbReference>
<reference evidence="11 12" key="1">
    <citation type="submission" date="2016-07" db="EMBL/GenBank/DDBJ databases">
        <title>Pervasive Adenine N6-methylation of Active Genes in Fungi.</title>
        <authorList>
            <consortium name="DOE Joint Genome Institute"/>
            <person name="Mondo S.J."/>
            <person name="Dannebaum R.O."/>
            <person name="Kuo R.C."/>
            <person name="Labutti K."/>
            <person name="Haridas S."/>
            <person name="Kuo A."/>
            <person name="Salamov A."/>
            <person name="Ahrendt S.R."/>
            <person name="Lipzen A."/>
            <person name="Sullivan W."/>
            <person name="Andreopoulos W.B."/>
            <person name="Clum A."/>
            <person name="Lindquist E."/>
            <person name="Daum C."/>
            <person name="Ramamoorthy G.K."/>
            <person name="Gryganskyi A."/>
            <person name="Culley D."/>
            <person name="Magnuson J.K."/>
            <person name="James T.Y."/>
            <person name="O'Malley M.A."/>
            <person name="Stajich J.E."/>
            <person name="Spatafora J.W."/>
            <person name="Visel A."/>
            <person name="Grigoriev I.V."/>
        </authorList>
    </citation>
    <scope>NUCLEOTIDE SEQUENCE [LARGE SCALE GENOMIC DNA]</scope>
    <source>
        <strain evidence="11 12">12-1054</strain>
    </source>
</reference>
<dbReference type="SUPFAM" id="SSF54980">
    <property type="entry name" value="EF-G C-terminal domain-like"/>
    <property type="match status" value="2"/>
</dbReference>
<keyword evidence="3 9" id="KW-0999">Mitochondrion inner membrane</keyword>
<dbReference type="PRINTS" id="PR00315">
    <property type="entry name" value="ELONGATNFCT"/>
</dbReference>
<evidence type="ECO:0000256" key="1">
    <source>
        <dbReference type="ARBA" id="ARBA00005454"/>
    </source>
</evidence>
<dbReference type="Gene3D" id="3.40.50.300">
    <property type="entry name" value="P-loop containing nucleotide triphosphate hydrolases"/>
    <property type="match status" value="1"/>
</dbReference>
<dbReference type="InterPro" id="IPR035647">
    <property type="entry name" value="EFG_III/V"/>
</dbReference>
<dbReference type="InterPro" id="IPR035654">
    <property type="entry name" value="LepA_IV"/>
</dbReference>
<evidence type="ECO:0000256" key="7">
    <source>
        <dbReference type="ARBA" id="ARBA00023134"/>
    </source>
</evidence>
<dbReference type="CDD" id="cd01890">
    <property type="entry name" value="LepA"/>
    <property type="match status" value="1"/>
</dbReference>
<gene>
    <name evidence="11" type="ORF">BCR37DRAFT_401993</name>
</gene>
<dbReference type="GO" id="GO:0005759">
    <property type="term" value="C:mitochondrial matrix"/>
    <property type="evidence" value="ECO:0007669"/>
    <property type="project" value="UniProtKB-UniRule"/>
</dbReference>
<dbReference type="InterPro" id="IPR000795">
    <property type="entry name" value="T_Tr_GTP-bd_dom"/>
</dbReference>
<dbReference type="Gene3D" id="3.30.70.2570">
    <property type="entry name" value="Elongation factor 4, C-terminal domain"/>
    <property type="match status" value="1"/>
</dbReference>
<evidence type="ECO:0000313" key="12">
    <source>
        <dbReference type="Proteomes" id="UP000193685"/>
    </source>
</evidence>
<evidence type="ECO:0000256" key="4">
    <source>
        <dbReference type="ARBA" id="ARBA00022801"/>
    </source>
</evidence>
<keyword evidence="2 9" id="KW-0547">Nucleotide-binding</keyword>
<evidence type="ECO:0000313" key="11">
    <source>
        <dbReference type="EMBL" id="ORY86408.1"/>
    </source>
</evidence>
<dbReference type="Pfam" id="PF00009">
    <property type="entry name" value="GTP_EFTU"/>
    <property type="match status" value="1"/>
</dbReference>
<evidence type="ECO:0000256" key="5">
    <source>
        <dbReference type="ARBA" id="ARBA00022917"/>
    </source>
</evidence>
<dbReference type="FunFam" id="3.30.70.2570:FF:000001">
    <property type="entry name" value="Translation factor GUF1, mitochondrial"/>
    <property type="match status" value="1"/>
</dbReference>
<dbReference type="NCBIfam" id="TIGR01393">
    <property type="entry name" value="lepA"/>
    <property type="match status" value="1"/>
</dbReference>
<dbReference type="FunFam" id="3.30.70.240:FF:000007">
    <property type="entry name" value="Translation factor GUF1, mitochondrial"/>
    <property type="match status" value="1"/>
</dbReference>
<dbReference type="Gene3D" id="3.30.70.240">
    <property type="match status" value="1"/>
</dbReference>
<dbReference type="CDD" id="cd03709">
    <property type="entry name" value="lepA_C"/>
    <property type="match status" value="1"/>
</dbReference>
<keyword evidence="12" id="KW-1185">Reference proteome</keyword>
<dbReference type="GO" id="GO:0005525">
    <property type="term" value="F:GTP binding"/>
    <property type="evidence" value="ECO:0007669"/>
    <property type="project" value="UniProtKB-UniRule"/>
</dbReference>
<comment type="similarity">
    <text evidence="9">Belongs to the GTP-binding elongation factor family. LepA subfamily.</text>
</comment>
<comment type="caution">
    <text evidence="11">The sequence shown here is derived from an EMBL/GenBank/DDBJ whole genome shotgun (WGS) entry which is preliminary data.</text>
</comment>
<dbReference type="GO" id="GO:0097177">
    <property type="term" value="F:mitochondrial ribosome binding"/>
    <property type="evidence" value="ECO:0007669"/>
    <property type="project" value="TreeGrafter"/>
</dbReference>
<dbReference type="HAMAP" id="MF_00071">
    <property type="entry name" value="LepA"/>
    <property type="match status" value="1"/>
</dbReference>
<dbReference type="OrthoDB" id="1074at2759"/>
<dbReference type="Pfam" id="PF06421">
    <property type="entry name" value="LepA_C"/>
    <property type="match status" value="1"/>
</dbReference>
<dbReference type="GO" id="GO:0005743">
    <property type="term" value="C:mitochondrial inner membrane"/>
    <property type="evidence" value="ECO:0007669"/>
    <property type="project" value="UniProtKB-SubCell"/>
</dbReference>
<dbReference type="CDD" id="cd03699">
    <property type="entry name" value="EF4_II"/>
    <property type="match status" value="1"/>
</dbReference>
<feature type="binding site" evidence="9">
    <location>
        <begin position="105"/>
        <end position="109"/>
    </location>
    <ligand>
        <name>GTP</name>
        <dbReference type="ChEBI" id="CHEBI:37565"/>
    </ligand>
</feature>
<dbReference type="FunFam" id="3.40.50.300:FF:000078">
    <property type="entry name" value="Elongation factor 4"/>
    <property type="match status" value="1"/>
</dbReference>
<dbReference type="PANTHER" id="PTHR43512">
    <property type="entry name" value="TRANSLATION FACTOR GUF1-RELATED"/>
    <property type="match status" value="1"/>
</dbReference>
<dbReference type="Gene3D" id="3.30.70.870">
    <property type="entry name" value="Elongation Factor G (Translational Gtpase), domain 3"/>
    <property type="match status" value="1"/>
</dbReference>
<dbReference type="PANTHER" id="PTHR43512:SF7">
    <property type="entry name" value="TRANSLATION FACTOR GUF1, MITOCHONDRIAL"/>
    <property type="match status" value="1"/>
</dbReference>
<evidence type="ECO:0000256" key="9">
    <source>
        <dbReference type="HAMAP-Rule" id="MF_03137"/>
    </source>
</evidence>
<comment type="subcellular location">
    <subcellularLocation>
        <location evidence="9">Mitochondrion inner membrane</location>
        <topology evidence="9">Peripheral membrane protein</topology>
        <orientation evidence="9">Matrix side</orientation>
    </subcellularLocation>
</comment>
<name>A0A1Y2FR04_PROLT</name>
<dbReference type="InterPro" id="IPR000640">
    <property type="entry name" value="EFG_V-like"/>
</dbReference>
<keyword evidence="8 9" id="KW-0472">Membrane</keyword>
<keyword evidence="6 9" id="KW-0496">Mitochondrion</keyword>
<keyword evidence="5 9" id="KW-0648">Protein biosynthesis</keyword>
<dbReference type="FunFam" id="2.40.30.10:FF:000015">
    <property type="entry name" value="Translation factor GUF1, mitochondrial"/>
    <property type="match status" value="1"/>
</dbReference>
<keyword evidence="7 9" id="KW-0342">GTP-binding</keyword>
<accession>A0A1Y2FR04</accession>
<evidence type="ECO:0000259" key="10">
    <source>
        <dbReference type="PROSITE" id="PS51722"/>
    </source>
</evidence>
<feature type="binding site" evidence="9">
    <location>
        <begin position="39"/>
        <end position="46"/>
    </location>
    <ligand>
        <name>GTP</name>
        <dbReference type="ChEBI" id="CHEBI:37565"/>
    </ligand>
</feature>
<dbReference type="PROSITE" id="PS51722">
    <property type="entry name" value="G_TR_2"/>
    <property type="match status" value="1"/>
</dbReference>
<keyword evidence="4 9" id="KW-0378">Hydrolase</keyword>
<dbReference type="FunFam" id="3.30.70.870:FF:000004">
    <property type="entry name" value="Translation factor GUF1, mitochondrial"/>
    <property type="match status" value="1"/>
</dbReference>
<evidence type="ECO:0000256" key="8">
    <source>
        <dbReference type="ARBA" id="ARBA00023136"/>
    </source>
</evidence>
<comment type="similarity">
    <text evidence="1">Belongs to the TRAFAC class translation factor GTPase superfamily. Classic translation factor GTPase family. LepA subfamily.</text>
</comment>
<dbReference type="GO" id="GO:0045727">
    <property type="term" value="P:positive regulation of translation"/>
    <property type="evidence" value="ECO:0007669"/>
    <property type="project" value="UniProtKB-UniRule"/>
</dbReference>
<evidence type="ECO:0000256" key="3">
    <source>
        <dbReference type="ARBA" id="ARBA00022792"/>
    </source>
</evidence>
<dbReference type="GO" id="GO:0006412">
    <property type="term" value="P:translation"/>
    <property type="evidence" value="ECO:0007669"/>
    <property type="project" value="UniProtKB-KW"/>
</dbReference>
<dbReference type="STRING" id="56484.A0A1Y2FR04"/>
<sequence length="626" mass="68913">MSAICSTSSPPFSTSRSICSSLSLCSTSSKRIRNFSVIAHIDHGKSTLSSRLLELTGTIPTVAKSSQILDKLQVEQERGITVKAQTCSMIHRHTDGKDYLLNLIDTPGHVDFRNEVSRSLAACDGCLLLVDASQGIQAQTVSNFYLAASQDLHIIPVLNKIDLPTAEPARVVEQIEATFDMPASDALQVSAKSNLNVESVLPAVIARVPPPQDTLHLPLRALLIDSWYDNYLGVIAMVRIFGGLMQAGQKIKSYHTGRKYEVSEVGVMYPERTKTDALRSGQVGYVVTGMKESSHAHIGDTFHLENKPVEPLPGFAETKPMVFAGIFPLDSGDFGKLDEDISHLALNDRSISVHKESSAALGNGWRIGFLGSLHLSVFEDRLKNEFQGEVIITNPTVPYQVTAPDGQVTHISNPTDFPDHGKLHGKAYTYEEPVVEATMIFPAEYIGPVVTLCEESRGSMIETTYLTTERVLLKYTLPLPSLLDDFFGKLKGLTRGYASLDYEDAGYVASDLVKLNMLVNNVSVDALCIVTHRSQVAMLAKRWVTRLKPLLTRGLFDIVIQASCQGKILARDTIKSARKDVLAKCYGGDSSRKMKLLKKQKEGKKRMKTFGNVQIESTAFYEFLKK</sequence>
<feature type="domain" description="Tr-type G" evidence="10">
    <location>
        <begin position="30"/>
        <end position="212"/>
    </location>
</feature>
<dbReference type="GeneID" id="63788477"/>
<dbReference type="InterPro" id="IPR004161">
    <property type="entry name" value="EFTu-like_2"/>
</dbReference>
<dbReference type="NCBIfam" id="TIGR00231">
    <property type="entry name" value="small_GTP"/>
    <property type="match status" value="1"/>
</dbReference>
<proteinExistence type="inferred from homology"/>
<evidence type="ECO:0000256" key="6">
    <source>
        <dbReference type="ARBA" id="ARBA00023128"/>
    </source>
</evidence>
<protein>
    <submittedName>
        <fullName evidence="11">Translation factor GUF1, mitochondrial</fullName>
    </submittedName>
</protein>
<dbReference type="Pfam" id="PF03144">
    <property type="entry name" value="GTP_EFTU_D2"/>
    <property type="match status" value="1"/>
</dbReference>
<dbReference type="GO" id="GO:0003924">
    <property type="term" value="F:GTPase activity"/>
    <property type="evidence" value="ECO:0007669"/>
    <property type="project" value="UniProtKB-UniRule"/>
</dbReference>
<dbReference type="InterPro" id="IPR038363">
    <property type="entry name" value="LepA_C_sf"/>
</dbReference>
<dbReference type="OMA" id="QVKCDEN"/>
<organism evidence="11 12">
    <name type="scientific">Protomyces lactucae-debilis</name>
    <dbReference type="NCBI Taxonomy" id="2754530"/>
    <lineage>
        <taxon>Eukaryota</taxon>
        <taxon>Fungi</taxon>
        <taxon>Dikarya</taxon>
        <taxon>Ascomycota</taxon>
        <taxon>Taphrinomycotina</taxon>
        <taxon>Taphrinomycetes</taxon>
        <taxon>Taphrinales</taxon>
        <taxon>Protomycetaceae</taxon>
        <taxon>Protomyces</taxon>
    </lineage>
</organism>
<feature type="binding site" evidence="9">
    <location>
        <begin position="159"/>
        <end position="162"/>
    </location>
    <ligand>
        <name>GTP</name>
        <dbReference type="ChEBI" id="CHEBI:37565"/>
    </ligand>
</feature>
<comment type="catalytic activity">
    <reaction evidence="9">
        <text>GTP + H2O = GDP + phosphate + H(+)</text>
        <dbReference type="Rhea" id="RHEA:19669"/>
        <dbReference type="ChEBI" id="CHEBI:15377"/>
        <dbReference type="ChEBI" id="CHEBI:15378"/>
        <dbReference type="ChEBI" id="CHEBI:37565"/>
        <dbReference type="ChEBI" id="CHEBI:43474"/>
        <dbReference type="ChEBI" id="CHEBI:58189"/>
        <dbReference type="EC" id="3.6.5.n1"/>
    </reaction>
</comment>
<dbReference type="Pfam" id="PF00679">
    <property type="entry name" value="EFG_C"/>
    <property type="match status" value="1"/>
</dbReference>
<dbReference type="RefSeq" id="XP_040727590.1">
    <property type="nucleotide sequence ID" value="XM_040871878.1"/>
</dbReference>
<evidence type="ECO:0000256" key="2">
    <source>
        <dbReference type="ARBA" id="ARBA00022741"/>
    </source>
</evidence>
<dbReference type="EMBL" id="MCFI01000003">
    <property type="protein sequence ID" value="ORY86408.1"/>
    <property type="molecule type" value="Genomic_DNA"/>
</dbReference>
<dbReference type="InterPro" id="IPR013842">
    <property type="entry name" value="LepA_CTD"/>
</dbReference>
<dbReference type="InterPro" id="IPR005225">
    <property type="entry name" value="Small_GTP-bd"/>
</dbReference>
<dbReference type="InterPro" id="IPR027417">
    <property type="entry name" value="P-loop_NTPase"/>
</dbReference>
<dbReference type="Proteomes" id="UP000193685">
    <property type="component" value="Unassembled WGS sequence"/>
</dbReference>
<comment type="function">
    <text evidence="9">Promotes mitochondrial protein synthesis. May act as a fidelity factor of the translation reaction, by catalyzing a one-codon backward translocation of tRNAs on improperly translocated ribosomes. Binds to mitochondrial ribosomes in a GTP-dependent manner.</text>
</comment>
<dbReference type="AlphaFoldDB" id="A0A1Y2FR04"/>